<dbReference type="SUPFAM" id="SSF55486">
    <property type="entry name" value="Metalloproteases ('zincins'), catalytic domain"/>
    <property type="match status" value="1"/>
</dbReference>
<dbReference type="KEGG" id="crf:FRC0190_00715"/>
<dbReference type="InterPro" id="IPR022603">
    <property type="entry name" value="DUF3152"/>
</dbReference>
<organism evidence="4 5">
    <name type="scientific">Corynebacterium rouxii</name>
    <dbReference type="NCBI Taxonomy" id="2719119"/>
    <lineage>
        <taxon>Bacteria</taxon>
        <taxon>Bacillati</taxon>
        <taxon>Actinomycetota</taxon>
        <taxon>Actinomycetes</taxon>
        <taxon>Mycobacteriales</taxon>
        <taxon>Corynebacteriaceae</taxon>
        <taxon>Corynebacterium</taxon>
    </lineage>
</organism>
<keyword evidence="2" id="KW-0472">Membrane</keyword>
<dbReference type="Pfam" id="PF11350">
    <property type="entry name" value="DUF3152"/>
    <property type="match status" value="1"/>
</dbReference>
<reference evidence="4 5" key="1">
    <citation type="submission" date="2019-11" db="EMBL/GenBank/DDBJ databases">
        <authorList>
            <person name="Brisse S."/>
        </authorList>
    </citation>
    <scope>NUCLEOTIDE SEQUENCE [LARGE SCALE GENOMIC DNA]</scope>
    <source>
        <strain evidence="4">FRC0190</strain>
    </source>
</reference>
<sequence>MTDPHAESFFVRFARDYGWRAYAIPVLAVITVWVLIDVFRAPAETTTIATVGGAPTATATSVQEKGPDPAKQNRPDIAITELPSGPEFTQKGEGTYRTVGNAGAHAGKDRDKVFTYVIEVENGINTAAYGGDDAFAAMVDATLTNPKSWTHDKRFGFEHVDAKAVKDPDLRIQLSSVDTTHGLCGNNIAMETSCFYGIGNRVVINESRWVRGAKPFQGDLGAYRQYLINHEVGHGIGFANHEPCGKNGELAPIMMQQTLSLSNSELFAIDANEIYNDDGAVCSANPWPYPFA</sequence>
<accession>A0A6I8MFY3</accession>
<dbReference type="AlphaFoldDB" id="A0A6I8MFY3"/>
<proteinExistence type="predicted"/>
<evidence type="ECO:0000313" key="5">
    <source>
        <dbReference type="Proteomes" id="UP000423525"/>
    </source>
</evidence>
<evidence type="ECO:0000259" key="3">
    <source>
        <dbReference type="Pfam" id="PF11350"/>
    </source>
</evidence>
<dbReference type="RefSeq" id="WP_155871966.1">
    <property type="nucleotide sequence ID" value="NZ_JAUELY010000003.1"/>
</dbReference>
<dbReference type="Proteomes" id="UP000423525">
    <property type="component" value="Chromosome"/>
</dbReference>
<evidence type="ECO:0000313" key="4">
    <source>
        <dbReference type="EMBL" id="VZH84710.1"/>
    </source>
</evidence>
<feature type="domain" description="DUF3152" evidence="3">
    <location>
        <begin position="82"/>
        <end position="290"/>
    </location>
</feature>
<name>A0A6I8MFY3_9CORY</name>
<feature type="region of interest" description="Disordered" evidence="1">
    <location>
        <begin position="58"/>
        <end position="93"/>
    </location>
</feature>
<keyword evidence="2" id="KW-0812">Transmembrane</keyword>
<gene>
    <name evidence="4" type="ORF">FRC0190_00715</name>
</gene>
<protein>
    <recommendedName>
        <fullName evidence="3">DUF3152 domain-containing protein</fullName>
    </recommendedName>
</protein>
<keyword evidence="2" id="KW-1133">Transmembrane helix</keyword>
<evidence type="ECO:0000256" key="1">
    <source>
        <dbReference type="SAM" id="MobiDB-lite"/>
    </source>
</evidence>
<feature type="transmembrane region" description="Helical" evidence="2">
    <location>
        <begin position="21"/>
        <end position="39"/>
    </location>
</feature>
<feature type="compositionally biased region" description="Basic and acidic residues" evidence="1">
    <location>
        <begin position="65"/>
        <end position="74"/>
    </location>
</feature>
<dbReference type="EMBL" id="LR738855">
    <property type="protein sequence ID" value="VZH84710.1"/>
    <property type="molecule type" value="Genomic_DNA"/>
</dbReference>
<evidence type="ECO:0000256" key="2">
    <source>
        <dbReference type="SAM" id="Phobius"/>
    </source>
</evidence>